<dbReference type="PROSITE" id="PS51257">
    <property type="entry name" value="PROKAR_LIPOPROTEIN"/>
    <property type="match status" value="1"/>
</dbReference>
<dbReference type="Pfam" id="PF06742">
    <property type="entry name" value="DUF1214"/>
    <property type="match status" value="1"/>
</dbReference>
<dbReference type="Gene3D" id="2.60.40.1610">
    <property type="entry name" value="Domain of unknown function DUF1254"/>
    <property type="match status" value="1"/>
</dbReference>
<dbReference type="Pfam" id="PF06863">
    <property type="entry name" value="DUF1254"/>
    <property type="match status" value="1"/>
</dbReference>
<dbReference type="PANTHER" id="PTHR36509">
    <property type="entry name" value="BLL3101 PROTEIN"/>
    <property type="match status" value="1"/>
</dbReference>
<dbReference type="InterPro" id="IPR037050">
    <property type="entry name" value="DUF1254_sf"/>
</dbReference>
<evidence type="ECO:0000259" key="1">
    <source>
        <dbReference type="Pfam" id="PF06742"/>
    </source>
</evidence>
<feature type="domain" description="DUF1214" evidence="1">
    <location>
        <begin position="618"/>
        <end position="660"/>
    </location>
</feature>
<evidence type="ECO:0000313" key="4">
    <source>
        <dbReference type="Proteomes" id="UP001162834"/>
    </source>
</evidence>
<dbReference type="InterPro" id="IPR010679">
    <property type="entry name" value="DUF1254"/>
</dbReference>
<dbReference type="Gene3D" id="2.60.120.600">
    <property type="entry name" value="Domain of unknown function DUF1214, C-terminal domain"/>
    <property type="match status" value="1"/>
</dbReference>
<dbReference type="Proteomes" id="UP001162834">
    <property type="component" value="Chromosome"/>
</dbReference>
<evidence type="ECO:0000313" key="3">
    <source>
        <dbReference type="EMBL" id="UGS38386.1"/>
    </source>
</evidence>
<dbReference type="EMBL" id="CP087164">
    <property type="protein sequence ID" value="UGS38386.1"/>
    <property type="molecule type" value="Genomic_DNA"/>
</dbReference>
<accession>A0A9E7C2F3</accession>
<feature type="domain" description="DUF1254" evidence="2">
    <location>
        <begin position="94"/>
        <end position="215"/>
    </location>
</feature>
<sequence length="724" mass="78781">MNVWLSRRRVGTTLMLATVACLIWTGLAPSTAGARVPSVKRIENLAKNAYIWGLAPEFVYRFEKYNDLVTAKRNTLGGGGGVAAAWNNNATNAGDASVLYLNSMMDLSGKKGRGRTKELVLTVPPSANDYYVVNLLDDFINSVGSIGTRTTPSTTPQTYLIAGPTSRYAHRRTVQIHGFRYRVMATDTDLNWMLIRIRADSLVPPSDPASTASIQTNVVERFGMTTLRRFEARGHRPKYFEPNQYTPTDKQKQRAQHWHNAPQDAVAFLKQLGQSLKLNPLPTARTGLNGIPLNTLPDWVVPQAGARTVFRNPAFGQKHTLARFKPIGLTANGFRIPRHWRQKQLTALQNGFLAGNTKLTDKLSTAGAVRKTNYWSYLNANVGTYPNTHQGYLYRGIIVLEGGSANMPQDAVYAQINNLNGQSSTQLKGDNTYKLTFKPPHSGTVDLPAIGSLPPTVNDSSGNPKGFWSIHVYQTDTSESAAPFLTQPSVLNTSYSSANLDVTAVDPSTDTLTVRLPPTPWGPLLASTPVLFGPTAAQYGLTPNTPYYIVEDATSNADGTYSFQVSTLWRQDVSSGDVPIQGTDPGQYGGPGPIVPLQDPGGTVNLQWGPIQPVSQLGSQQLTSGRLARNPDGSVTIWIAPTLPAGAPATNWIPTPSAAYYESIYQDDQDPDIKQPMPTSIRPLIRMYYPTPGNTPPSILPPPNGPLQATYVFPKLEQVNAPAP</sequence>
<evidence type="ECO:0000259" key="2">
    <source>
        <dbReference type="Pfam" id="PF06863"/>
    </source>
</evidence>
<reference evidence="3" key="1">
    <citation type="journal article" date="2022" name="Int. J. Syst. Evol. Microbiol.">
        <title>Pseudomonas aegrilactucae sp. nov. and Pseudomonas morbosilactucae sp. nov., pathogens causing bacterial rot of lettuce in Japan.</title>
        <authorList>
            <person name="Sawada H."/>
            <person name="Fujikawa T."/>
            <person name="Satou M."/>
        </authorList>
    </citation>
    <scope>NUCLEOTIDE SEQUENCE</scope>
    <source>
        <strain evidence="3">0166_1</strain>
    </source>
</reference>
<dbReference type="SUPFAM" id="SSF160935">
    <property type="entry name" value="VPA0735-like"/>
    <property type="match status" value="2"/>
</dbReference>
<dbReference type="InterPro" id="IPR037049">
    <property type="entry name" value="DUF1214_C_sf"/>
</dbReference>
<dbReference type="KEGG" id="sbae:DSM104329_04810"/>
<gene>
    <name evidence="3" type="ORF">DSM104329_04810</name>
</gene>
<dbReference type="Gene3D" id="2.60.120.1600">
    <property type="match status" value="1"/>
</dbReference>
<organism evidence="3 4">
    <name type="scientific">Capillimicrobium parvum</name>
    <dbReference type="NCBI Taxonomy" id="2884022"/>
    <lineage>
        <taxon>Bacteria</taxon>
        <taxon>Bacillati</taxon>
        <taxon>Actinomycetota</taxon>
        <taxon>Thermoleophilia</taxon>
        <taxon>Solirubrobacterales</taxon>
        <taxon>Capillimicrobiaceae</taxon>
        <taxon>Capillimicrobium</taxon>
    </lineage>
</organism>
<name>A0A9E7C2F3_9ACTN</name>
<dbReference type="PANTHER" id="PTHR36509:SF2">
    <property type="entry name" value="BLL3101 PROTEIN"/>
    <property type="match status" value="1"/>
</dbReference>
<keyword evidence="4" id="KW-1185">Reference proteome</keyword>
<proteinExistence type="predicted"/>
<dbReference type="InterPro" id="IPR010621">
    <property type="entry name" value="DUF1214"/>
</dbReference>
<dbReference type="AlphaFoldDB" id="A0A9E7C2F3"/>
<protein>
    <submittedName>
        <fullName evidence="3">Uncharacterized protein</fullName>
    </submittedName>
</protein>
<dbReference type="RefSeq" id="WP_259312408.1">
    <property type="nucleotide sequence ID" value="NZ_CP087164.1"/>
</dbReference>